<dbReference type="PROSITE" id="PS00018">
    <property type="entry name" value="EF_HAND_1"/>
    <property type="match status" value="1"/>
</dbReference>
<feature type="transmembrane region" description="Helical" evidence="10">
    <location>
        <begin position="73"/>
        <end position="94"/>
    </location>
</feature>
<dbReference type="EMBL" id="KK198756">
    <property type="protein sequence ID" value="KCW77124.1"/>
    <property type="molecule type" value="Genomic_DNA"/>
</dbReference>
<dbReference type="GO" id="GO:0005774">
    <property type="term" value="C:vacuolar membrane"/>
    <property type="evidence" value="ECO:0007669"/>
    <property type="project" value="UniProtKB-ARBA"/>
</dbReference>
<feature type="transmembrane region" description="Helical" evidence="10">
    <location>
        <begin position="15"/>
        <end position="36"/>
    </location>
</feature>
<evidence type="ECO:0000256" key="8">
    <source>
        <dbReference type="ARBA" id="ARBA00023136"/>
    </source>
</evidence>
<organism evidence="12">
    <name type="scientific">Eucalyptus grandis</name>
    <name type="common">Flooded gum</name>
    <dbReference type="NCBI Taxonomy" id="71139"/>
    <lineage>
        <taxon>Eukaryota</taxon>
        <taxon>Viridiplantae</taxon>
        <taxon>Streptophyta</taxon>
        <taxon>Embryophyta</taxon>
        <taxon>Tracheophyta</taxon>
        <taxon>Spermatophyta</taxon>
        <taxon>Magnoliopsida</taxon>
        <taxon>eudicotyledons</taxon>
        <taxon>Gunneridae</taxon>
        <taxon>Pentapetalae</taxon>
        <taxon>rosids</taxon>
        <taxon>malvids</taxon>
        <taxon>Myrtales</taxon>
        <taxon>Myrtaceae</taxon>
        <taxon>Myrtoideae</taxon>
        <taxon>Eucalypteae</taxon>
        <taxon>Eucalyptus</taxon>
    </lineage>
</organism>
<dbReference type="InParanoid" id="A0A059CFV2"/>
<dbReference type="PANTHER" id="PTHR11003">
    <property type="entry name" value="POTASSIUM CHANNEL, SUBFAMILY K"/>
    <property type="match status" value="1"/>
</dbReference>
<keyword evidence="9" id="KW-0407">Ion channel</keyword>
<dbReference type="Pfam" id="PF07885">
    <property type="entry name" value="Ion_trans_2"/>
    <property type="match status" value="1"/>
</dbReference>
<dbReference type="AlphaFoldDB" id="A0A059CFV2"/>
<keyword evidence="5" id="KW-0106">Calcium</keyword>
<comment type="subcellular location">
    <subcellularLocation>
        <location evidence="1">Membrane</location>
        <topology evidence="1">Multi-pass membrane protein</topology>
    </subcellularLocation>
</comment>
<dbReference type="PANTHER" id="PTHR11003:SF271">
    <property type="entry name" value="TWO-PORE POTASSIUM CHANNEL 1-LIKE"/>
    <property type="match status" value="1"/>
</dbReference>
<keyword evidence="4 10" id="KW-0812">Transmembrane</keyword>
<dbReference type="Gene3D" id="1.10.287.70">
    <property type="match status" value="1"/>
</dbReference>
<evidence type="ECO:0000256" key="5">
    <source>
        <dbReference type="ARBA" id="ARBA00022837"/>
    </source>
</evidence>
<dbReference type="GO" id="GO:0005267">
    <property type="term" value="F:potassium channel activity"/>
    <property type="evidence" value="ECO:0007669"/>
    <property type="project" value="InterPro"/>
</dbReference>
<evidence type="ECO:0000256" key="1">
    <source>
        <dbReference type="ARBA" id="ARBA00004141"/>
    </source>
</evidence>
<keyword evidence="7" id="KW-0406">Ion transport</keyword>
<name>A0A059CFV2_EUCGR</name>
<dbReference type="InterPro" id="IPR011992">
    <property type="entry name" value="EF-hand-dom_pair"/>
</dbReference>
<evidence type="ECO:0000313" key="12">
    <source>
        <dbReference type="EMBL" id="KCW77124.1"/>
    </source>
</evidence>
<evidence type="ECO:0000256" key="7">
    <source>
        <dbReference type="ARBA" id="ARBA00023065"/>
    </source>
</evidence>
<keyword evidence="8 10" id="KW-0472">Membrane</keyword>
<evidence type="ECO:0000259" key="11">
    <source>
        <dbReference type="Pfam" id="PF07885"/>
    </source>
</evidence>
<proteinExistence type="inferred from homology"/>
<evidence type="ECO:0000256" key="9">
    <source>
        <dbReference type="ARBA" id="ARBA00023303"/>
    </source>
</evidence>
<dbReference type="Gramene" id="KCW77124">
    <property type="protein sequence ID" value="KCW77124"/>
    <property type="gene ID" value="EUGRSUZ_D01466"/>
</dbReference>
<comment type="similarity">
    <text evidence="2">Belongs to the two pore domain potassium channel (TC 1.A.1.7) family.</text>
</comment>
<keyword evidence="3" id="KW-0813">Transport</keyword>
<gene>
    <name evidence="12" type="ORF">EUGRSUZ_D01466</name>
</gene>
<dbReference type="InterPro" id="IPR013099">
    <property type="entry name" value="K_chnl_dom"/>
</dbReference>
<evidence type="ECO:0000256" key="6">
    <source>
        <dbReference type="ARBA" id="ARBA00022989"/>
    </source>
</evidence>
<dbReference type="InterPro" id="IPR003280">
    <property type="entry name" value="2pore_dom_K_chnl"/>
</dbReference>
<sequence length="179" mass="20255">MDTESVPFKAEALKIRYNFLTSLVHVMVLTILGTMYMSVTEKFKFVDAFFCVCATITTLGYGDQSFSTTSGRIFAVFWILASTICVGRFFFYLAELCTESRQRSFTKWFLTQNLTSFDLDAADLEDDKVVSAAEFVLYKLQKMGKISREDVTTILGRFQNLDVDHSGALTTSDLIQSQN</sequence>
<dbReference type="eggNOG" id="KOG1418">
    <property type="taxonomic scope" value="Eukaryota"/>
</dbReference>
<reference evidence="12" key="1">
    <citation type="submission" date="2013-07" db="EMBL/GenBank/DDBJ databases">
        <title>The genome of Eucalyptus grandis.</title>
        <authorList>
            <person name="Schmutz J."/>
            <person name="Hayes R."/>
            <person name="Myburg A."/>
            <person name="Tuskan G."/>
            <person name="Grattapaglia D."/>
            <person name="Rokhsar D.S."/>
        </authorList>
    </citation>
    <scope>NUCLEOTIDE SEQUENCE</scope>
    <source>
        <tissue evidence="12">Leaf extractions</tissue>
    </source>
</reference>
<keyword evidence="6 10" id="KW-1133">Transmembrane helix</keyword>
<protein>
    <recommendedName>
        <fullName evidence="11">Potassium channel domain-containing protein</fullName>
    </recommendedName>
</protein>
<accession>A0A059CFV2</accession>
<evidence type="ECO:0000256" key="2">
    <source>
        <dbReference type="ARBA" id="ARBA00010159"/>
    </source>
</evidence>
<dbReference type="SUPFAM" id="SSF47473">
    <property type="entry name" value="EF-hand"/>
    <property type="match status" value="1"/>
</dbReference>
<evidence type="ECO:0000256" key="4">
    <source>
        <dbReference type="ARBA" id="ARBA00022692"/>
    </source>
</evidence>
<dbReference type="InterPro" id="IPR018247">
    <property type="entry name" value="EF_Hand_1_Ca_BS"/>
</dbReference>
<evidence type="ECO:0000256" key="10">
    <source>
        <dbReference type="SAM" id="Phobius"/>
    </source>
</evidence>
<dbReference type="SUPFAM" id="SSF81324">
    <property type="entry name" value="Voltage-gated potassium channels"/>
    <property type="match status" value="1"/>
</dbReference>
<dbReference type="OMA" id="PDEFHEI"/>
<feature type="domain" description="Potassium channel" evidence="11">
    <location>
        <begin position="26"/>
        <end position="98"/>
    </location>
</feature>
<evidence type="ECO:0000256" key="3">
    <source>
        <dbReference type="ARBA" id="ARBA00022448"/>
    </source>
</evidence>